<evidence type="ECO:0000256" key="3">
    <source>
        <dbReference type="ARBA" id="ARBA00023002"/>
    </source>
</evidence>
<evidence type="ECO:0000256" key="5">
    <source>
        <dbReference type="ARBA" id="ARBA00023284"/>
    </source>
</evidence>
<dbReference type="GO" id="GO:0004362">
    <property type="term" value="F:glutathione-disulfide reductase (NADPH) activity"/>
    <property type="evidence" value="ECO:0007669"/>
    <property type="project" value="TreeGrafter"/>
</dbReference>
<gene>
    <name evidence="7" type="ORF">CYMTET_52007</name>
</gene>
<keyword evidence="4" id="KW-1015">Disulfide bond</keyword>
<dbReference type="PRINTS" id="PR00411">
    <property type="entry name" value="PNDRDTASEI"/>
</dbReference>
<comment type="caution">
    <text evidence="7">The sequence shown here is derived from an EMBL/GenBank/DDBJ whole genome shotgun (WGS) entry which is preliminary data.</text>
</comment>
<sequence length="74" mass="7987">SEEKMFMKLVVDVESDKVVGVHIVGGDAAEIMQGVAIAVKMGATKAQFDQCIGIHPTAAEELVTMRSVTREVRK</sequence>
<evidence type="ECO:0000313" key="8">
    <source>
        <dbReference type="Proteomes" id="UP001190700"/>
    </source>
</evidence>
<comment type="similarity">
    <text evidence="2">Belongs to the class-I pyridine nucleotide-disulfide oxidoreductase family.</text>
</comment>
<dbReference type="GO" id="GO:0034599">
    <property type="term" value="P:cellular response to oxidative stress"/>
    <property type="evidence" value="ECO:0007669"/>
    <property type="project" value="TreeGrafter"/>
</dbReference>
<reference evidence="7 8" key="1">
    <citation type="journal article" date="2015" name="Genome Biol. Evol.">
        <title>Comparative Genomics of a Bacterivorous Green Alga Reveals Evolutionary Causalities and Consequences of Phago-Mixotrophic Mode of Nutrition.</title>
        <authorList>
            <person name="Burns J.A."/>
            <person name="Paasch A."/>
            <person name="Narechania A."/>
            <person name="Kim E."/>
        </authorList>
    </citation>
    <scope>NUCLEOTIDE SEQUENCE [LARGE SCALE GENOMIC DNA]</scope>
    <source>
        <strain evidence="7 8">PLY_AMNH</strain>
    </source>
</reference>
<evidence type="ECO:0000256" key="4">
    <source>
        <dbReference type="ARBA" id="ARBA00023157"/>
    </source>
</evidence>
<keyword evidence="8" id="KW-1185">Reference proteome</keyword>
<dbReference type="EMBL" id="LGRX02034389">
    <property type="protein sequence ID" value="KAK3237943.1"/>
    <property type="molecule type" value="Genomic_DNA"/>
</dbReference>
<dbReference type="GO" id="GO:0006749">
    <property type="term" value="P:glutathione metabolic process"/>
    <property type="evidence" value="ECO:0007669"/>
    <property type="project" value="TreeGrafter"/>
</dbReference>
<dbReference type="InterPro" id="IPR016156">
    <property type="entry name" value="FAD/NAD-linked_Rdtase_dimer_sf"/>
</dbReference>
<dbReference type="GO" id="GO:0005829">
    <property type="term" value="C:cytosol"/>
    <property type="evidence" value="ECO:0007669"/>
    <property type="project" value="TreeGrafter"/>
</dbReference>
<protein>
    <recommendedName>
        <fullName evidence="6">Pyridine nucleotide-disulphide oxidoreductase dimerisation domain-containing protein</fullName>
    </recommendedName>
</protein>
<dbReference type="InterPro" id="IPR046952">
    <property type="entry name" value="GSHR/TRXR-like"/>
</dbReference>
<dbReference type="GO" id="GO:0005739">
    <property type="term" value="C:mitochondrion"/>
    <property type="evidence" value="ECO:0007669"/>
    <property type="project" value="TreeGrafter"/>
</dbReference>
<keyword evidence="3" id="KW-0560">Oxidoreductase</keyword>
<feature type="non-terminal residue" evidence="7">
    <location>
        <position position="1"/>
    </location>
</feature>
<accession>A0AAE0BJU4</accession>
<dbReference type="SUPFAM" id="SSF55424">
    <property type="entry name" value="FAD/NAD-linked reductases, dimerisation (C-terminal) domain"/>
    <property type="match status" value="1"/>
</dbReference>
<keyword evidence="5" id="KW-0676">Redox-active center</keyword>
<name>A0AAE0BJU4_9CHLO</name>
<evidence type="ECO:0000256" key="1">
    <source>
        <dbReference type="ARBA" id="ARBA00001974"/>
    </source>
</evidence>
<comment type="cofactor">
    <cofactor evidence="1">
        <name>FAD</name>
        <dbReference type="ChEBI" id="CHEBI:57692"/>
    </cofactor>
</comment>
<dbReference type="Pfam" id="PF02852">
    <property type="entry name" value="Pyr_redox_dim"/>
    <property type="match status" value="1"/>
</dbReference>
<dbReference type="Proteomes" id="UP001190700">
    <property type="component" value="Unassembled WGS sequence"/>
</dbReference>
<dbReference type="InterPro" id="IPR004099">
    <property type="entry name" value="Pyr_nucl-diS_OxRdtase_dimer"/>
</dbReference>
<dbReference type="GO" id="GO:0045454">
    <property type="term" value="P:cell redox homeostasis"/>
    <property type="evidence" value="ECO:0007669"/>
    <property type="project" value="InterPro"/>
</dbReference>
<evidence type="ECO:0000259" key="6">
    <source>
        <dbReference type="Pfam" id="PF02852"/>
    </source>
</evidence>
<proteinExistence type="inferred from homology"/>
<dbReference type="GO" id="GO:0050660">
    <property type="term" value="F:flavin adenine dinucleotide binding"/>
    <property type="evidence" value="ECO:0007669"/>
    <property type="project" value="InterPro"/>
</dbReference>
<feature type="domain" description="Pyridine nucleotide-disulphide oxidoreductase dimerisation" evidence="6">
    <location>
        <begin position="2"/>
        <end position="65"/>
    </location>
</feature>
<dbReference type="PANTHER" id="PTHR42737">
    <property type="entry name" value="GLUTATHIONE REDUCTASE"/>
    <property type="match status" value="1"/>
</dbReference>
<organism evidence="7 8">
    <name type="scientific">Cymbomonas tetramitiformis</name>
    <dbReference type="NCBI Taxonomy" id="36881"/>
    <lineage>
        <taxon>Eukaryota</taxon>
        <taxon>Viridiplantae</taxon>
        <taxon>Chlorophyta</taxon>
        <taxon>Pyramimonadophyceae</taxon>
        <taxon>Pyramimonadales</taxon>
        <taxon>Pyramimonadaceae</taxon>
        <taxon>Cymbomonas</taxon>
    </lineage>
</organism>
<dbReference type="PANTHER" id="PTHR42737:SF2">
    <property type="entry name" value="GLUTATHIONE REDUCTASE"/>
    <property type="match status" value="1"/>
</dbReference>
<dbReference type="Gene3D" id="3.30.390.30">
    <property type="match status" value="1"/>
</dbReference>
<dbReference type="AlphaFoldDB" id="A0AAE0BJU4"/>
<evidence type="ECO:0000313" key="7">
    <source>
        <dbReference type="EMBL" id="KAK3237943.1"/>
    </source>
</evidence>
<evidence type="ECO:0000256" key="2">
    <source>
        <dbReference type="ARBA" id="ARBA00007532"/>
    </source>
</evidence>